<comment type="similarity">
    <text evidence="3">Belongs to the OST3/OST6 family.</text>
</comment>
<evidence type="ECO:0000313" key="11">
    <source>
        <dbReference type="EMBL" id="WWC89728.1"/>
    </source>
</evidence>
<evidence type="ECO:0000256" key="3">
    <source>
        <dbReference type="ARBA" id="ARBA00009561"/>
    </source>
</evidence>
<keyword evidence="7 9" id="KW-1133">Transmembrane helix</keyword>
<evidence type="ECO:0000256" key="2">
    <source>
        <dbReference type="ARBA" id="ARBA00004477"/>
    </source>
</evidence>
<evidence type="ECO:0008006" key="13">
    <source>
        <dbReference type="Google" id="ProtNLM"/>
    </source>
</evidence>
<dbReference type="Proteomes" id="UP001355207">
    <property type="component" value="Chromosome 6"/>
</dbReference>
<organism evidence="11 12">
    <name type="scientific">Kwoniella dendrophila CBS 6074</name>
    <dbReference type="NCBI Taxonomy" id="1295534"/>
    <lineage>
        <taxon>Eukaryota</taxon>
        <taxon>Fungi</taxon>
        <taxon>Dikarya</taxon>
        <taxon>Basidiomycota</taxon>
        <taxon>Agaricomycotina</taxon>
        <taxon>Tremellomycetes</taxon>
        <taxon>Tremellales</taxon>
        <taxon>Cryptococcaceae</taxon>
        <taxon>Kwoniella</taxon>
    </lineage>
</organism>
<dbReference type="SUPFAM" id="SSF52833">
    <property type="entry name" value="Thioredoxin-like"/>
    <property type="match status" value="1"/>
</dbReference>
<dbReference type="GO" id="GO:0018279">
    <property type="term" value="P:protein N-linked glycosylation via asparagine"/>
    <property type="evidence" value="ECO:0007669"/>
    <property type="project" value="TreeGrafter"/>
</dbReference>
<feature type="transmembrane region" description="Helical" evidence="9">
    <location>
        <begin position="176"/>
        <end position="195"/>
    </location>
</feature>
<evidence type="ECO:0000256" key="10">
    <source>
        <dbReference type="SAM" id="SignalP"/>
    </source>
</evidence>
<sequence>MRFLPFLAPLLSLIPTIALAADQEHWVDIASKSKDGIIKLDSASYEELLASDREYSVSVVLTALPAQFKCQPCHDFDPSFHQVAASWKRKPKHVRNQHFFAQLDFADGQAVYQQLGLSSAPTLMFHPALSGPNKSNKLSVITYELNRNGLTAPPLAQFLNNLTPESFVLYKPINPVHFVAVPFTILATGVSLYSMRKLLIPLIQSRVIWGTASLILILTFTSGYMWNKIKNAPYVAAGPNGKISWIAGGYQNQLGLESQVVGGIYGLLAFSIVALTILIPAQSSPVKQRIGVYLWLGMLIIVFSLLIKLFRMKNGGYPFSLLF</sequence>
<keyword evidence="5 10" id="KW-0732">Signal</keyword>
<evidence type="ECO:0000313" key="12">
    <source>
        <dbReference type="Proteomes" id="UP001355207"/>
    </source>
</evidence>
<dbReference type="EMBL" id="CP144103">
    <property type="protein sequence ID" value="WWC89728.1"/>
    <property type="molecule type" value="Genomic_DNA"/>
</dbReference>
<proteinExistence type="inferred from homology"/>
<evidence type="ECO:0000256" key="5">
    <source>
        <dbReference type="ARBA" id="ARBA00022729"/>
    </source>
</evidence>
<feature type="chain" id="PRO_5043791709" description="Oligosaccharyltransferase complex subunit gamma" evidence="10">
    <location>
        <begin position="21"/>
        <end position="323"/>
    </location>
</feature>
<dbReference type="Pfam" id="PF04756">
    <property type="entry name" value="OST3_OST6"/>
    <property type="match status" value="1"/>
</dbReference>
<evidence type="ECO:0000256" key="1">
    <source>
        <dbReference type="ARBA" id="ARBA00002791"/>
    </source>
</evidence>
<feature type="transmembrane region" description="Helical" evidence="9">
    <location>
        <begin position="260"/>
        <end position="280"/>
    </location>
</feature>
<dbReference type="InterPro" id="IPR021149">
    <property type="entry name" value="OligosaccharylTrfase_OST3/OST6"/>
</dbReference>
<protein>
    <recommendedName>
        <fullName evidence="13">Oligosaccharyltransferase complex subunit gamma</fullName>
    </recommendedName>
</protein>
<accession>A0AAX4JZ00</accession>
<dbReference type="PANTHER" id="PTHR12692">
    <property type="entry name" value="DOLICHYL-DIPHOSPHOOLIGOSACCHARIDE--PROTEIN GLYCOSYLTRANSFERASE-RELATED"/>
    <property type="match status" value="1"/>
</dbReference>
<dbReference type="InterPro" id="IPR036249">
    <property type="entry name" value="Thioredoxin-like_sf"/>
</dbReference>
<evidence type="ECO:0000256" key="4">
    <source>
        <dbReference type="ARBA" id="ARBA00022692"/>
    </source>
</evidence>
<reference evidence="11 12" key="1">
    <citation type="submission" date="2024-01" db="EMBL/GenBank/DDBJ databases">
        <title>Comparative genomics of Cryptococcus and Kwoniella reveals pathogenesis evolution and contrasting modes of karyotype evolution via chromosome fusion or intercentromeric recombination.</title>
        <authorList>
            <person name="Coelho M.A."/>
            <person name="David-Palma M."/>
            <person name="Shea T."/>
            <person name="Bowers K."/>
            <person name="McGinley-Smith S."/>
            <person name="Mohammad A.W."/>
            <person name="Gnirke A."/>
            <person name="Yurkov A.M."/>
            <person name="Nowrousian M."/>
            <person name="Sun S."/>
            <person name="Cuomo C.A."/>
            <person name="Heitman J."/>
        </authorList>
    </citation>
    <scope>NUCLEOTIDE SEQUENCE [LARGE SCALE GENOMIC DNA]</scope>
    <source>
        <strain evidence="11 12">CBS 6074</strain>
    </source>
</reference>
<dbReference type="GeneID" id="91095323"/>
<evidence type="ECO:0000256" key="7">
    <source>
        <dbReference type="ARBA" id="ARBA00022989"/>
    </source>
</evidence>
<comment type="subcellular location">
    <subcellularLocation>
        <location evidence="2">Endoplasmic reticulum membrane</location>
        <topology evidence="2">Multi-pass membrane protein</topology>
    </subcellularLocation>
</comment>
<name>A0AAX4JZ00_9TREE</name>
<evidence type="ECO:0000256" key="8">
    <source>
        <dbReference type="ARBA" id="ARBA00023136"/>
    </source>
</evidence>
<comment type="function">
    <text evidence="1">Subunit of the oligosaccharyl transferase (OST) complex that catalyzes the initial transfer of a defined glycan (Glc(3)Man(9)GlcNAc(2) in eukaryotes) from the lipid carrier dolichol-pyrophosphate to an asparagine residue within an Asn-X-Ser/Thr consensus motif in nascent polypeptide chains, the first step in protein N-glycosylation. N-glycosylation occurs cotranslationally and the complex associates with the Sec61 complex at the channel-forming translocon complex that mediates protein translocation across the endoplasmic reticulum (ER). All subunits are required for a maximal enzyme activity.</text>
</comment>
<feature type="transmembrane region" description="Helical" evidence="9">
    <location>
        <begin position="292"/>
        <end position="310"/>
    </location>
</feature>
<evidence type="ECO:0000256" key="9">
    <source>
        <dbReference type="SAM" id="Phobius"/>
    </source>
</evidence>
<feature type="transmembrane region" description="Helical" evidence="9">
    <location>
        <begin position="207"/>
        <end position="226"/>
    </location>
</feature>
<keyword evidence="8 9" id="KW-0472">Membrane</keyword>
<dbReference type="AlphaFoldDB" id="A0AAX4JZ00"/>
<keyword evidence="12" id="KW-1185">Reference proteome</keyword>
<dbReference type="RefSeq" id="XP_066076491.1">
    <property type="nucleotide sequence ID" value="XM_066220394.1"/>
</dbReference>
<evidence type="ECO:0000256" key="6">
    <source>
        <dbReference type="ARBA" id="ARBA00022824"/>
    </source>
</evidence>
<dbReference type="PANTHER" id="PTHR12692:SF0">
    <property type="entry name" value="GH11935P"/>
    <property type="match status" value="1"/>
</dbReference>
<dbReference type="GO" id="GO:0008250">
    <property type="term" value="C:oligosaccharyltransferase complex"/>
    <property type="evidence" value="ECO:0007669"/>
    <property type="project" value="TreeGrafter"/>
</dbReference>
<feature type="signal peptide" evidence="10">
    <location>
        <begin position="1"/>
        <end position="20"/>
    </location>
</feature>
<keyword evidence="6" id="KW-0256">Endoplasmic reticulum</keyword>
<keyword evidence="4 9" id="KW-0812">Transmembrane</keyword>
<gene>
    <name evidence="11" type="ORF">L201_004653</name>
</gene>
<dbReference type="Gene3D" id="3.40.30.10">
    <property type="entry name" value="Glutaredoxin"/>
    <property type="match status" value="1"/>
</dbReference>